<dbReference type="PANTHER" id="PTHR33112:SF8">
    <property type="entry name" value="HETEROKARYON INCOMPATIBILITY DOMAIN-CONTAINING PROTEIN"/>
    <property type="match status" value="1"/>
</dbReference>
<dbReference type="Proteomes" id="UP000253153">
    <property type="component" value="Unassembled WGS sequence"/>
</dbReference>
<dbReference type="PANTHER" id="PTHR33112">
    <property type="entry name" value="DOMAIN PROTEIN, PUTATIVE-RELATED"/>
    <property type="match status" value="1"/>
</dbReference>
<keyword evidence="3" id="KW-1185">Reference proteome</keyword>
<dbReference type="RefSeq" id="XP_031016436.1">
    <property type="nucleotide sequence ID" value="XM_031159553.1"/>
</dbReference>
<organism evidence="2 3">
    <name type="scientific">Fusarium coffeatum</name>
    <dbReference type="NCBI Taxonomy" id="231269"/>
    <lineage>
        <taxon>Eukaryota</taxon>
        <taxon>Fungi</taxon>
        <taxon>Dikarya</taxon>
        <taxon>Ascomycota</taxon>
        <taxon>Pezizomycotina</taxon>
        <taxon>Sordariomycetes</taxon>
        <taxon>Hypocreomycetidae</taxon>
        <taxon>Hypocreales</taxon>
        <taxon>Nectriaceae</taxon>
        <taxon>Fusarium</taxon>
        <taxon>Fusarium incarnatum-equiseti species complex</taxon>
    </lineage>
</organism>
<name>A0A366RSR6_9HYPO</name>
<evidence type="ECO:0000313" key="3">
    <source>
        <dbReference type="Proteomes" id="UP000253153"/>
    </source>
</evidence>
<evidence type="ECO:0000259" key="1">
    <source>
        <dbReference type="Pfam" id="PF06985"/>
    </source>
</evidence>
<dbReference type="GeneID" id="41994849"/>
<sequence length="495" mass="56511">MGLIISEDVKLTGPYMTLSHRWGNYDYEKLTSTSLNRFKHCIDLQRLPRVFQEAINITRLLGVRYLWIDSLCIMQDKACGDWKVEALKMGQVYANTYLNLSASYAVEDGENPPIFSPETWNCVLPSVLDLQDTEELRRKVFIDGYLWSDEVDESPLMGRGWVFQKRFLSPRILHFGMRQLAWECNEGSGLEMFPNGLPPGFEDSFKRNVCVPIVQSMQMTTSRDFCVRWHEVVNSYSSCDLTFQSDKLVAFAGIAKLIESRRNDEYIAGMWKSNLREDLAWWLSEDQERNASNSDATQRAPSWSWLSLDGEICFYPPPTAHHQPEYLSRVLRVPARHTSGSSALIARGVVELEGVVLPITSLEWLNNNVRFFQIDGLRFETAQGPESTHFDYDGTRTDIESLCRQQDLSMVPLYATGRLLIGILVSRVFSHPLWRRVGATCIQFANIPPTSDGPCLEGWISDPKTKWRLHADGYGLYTRVSEGLKGGKLEYIAIT</sequence>
<gene>
    <name evidence="2" type="ORF">FIESC28_05406</name>
</gene>
<dbReference type="Pfam" id="PF06985">
    <property type="entry name" value="HET"/>
    <property type="match status" value="1"/>
</dbReference>
<dbReference type="EMBL" id="QKXC01000108">
    <property type="protein sequence ID" value="RBR20127.1"/>
    <property type="molecule type" value="Genomic_DNA"/>
</dbReference>
<accession>A0A366RSR6</accession>
<comment type="caution">
    <text evidence="2">The sequence shown here is derived from an EMBL/GenBank/DDBJ whole genome shotgun (WGS) entry which is preliminary data.</text>
</comment>
<reference evidence="2 3" key="1">
    <citation type="submission" date="2018-06" db="EMBL/GenBank/DDBJ databases">
        <title>Fusarium incarnatum-equiseti species complex species 28.</title>
        <authorList>
            <person name="Gardiner D.M."/>
        </authorList>
    </citation>
    <scope>NUCLEOTIDE SEQUENCE [LARGE SCALE GENOMIC DNA]</scope>
    <source>
        <strain evidence="2 3">FIESC_28</strain>
    </source>
</reference>
<proteinExistence type="predicted"/>
<feature type="domain" description="Heterokaryon incompatibility" evidence="1">
    <location>
        <begin position="15"/>
        <end position="164"/>
    </location>
</feature>
<protein>
    <recommendedName>
        <fullName evidence="1">Heterokaryon incompatibility domain-containing protein</fullName>
    </recommendedName>
</protein>
<dbReference type="OrthoDB" id="5362512at2759"/>
<dbReference type="InterPro" id="IPR010730">
    <property type="entry name" value="HET"/>
</dbReference>
<dbReference type="AlphaFoldDB" id="A0A366RSR6"/>
<evidence type="ECO:0000313" key="2">
    <source>
        <dbReference type="EMBL" id="RBR20127.1"/>
    </source>
</evidence>